<dbReference type="EMBL" id="CP134146">
    <property type="protein sequence ID" value="WNC68600.1"/>
    <property type="molecule type" value="Genomic_DNA"/>
</dbReference>
<dbReference type="Proteomes" id="UP001248581">
    <property type="component" value="Chromosome"/>
</dbReference>
<evidence type="ECO:0000313" key="1">
    <source>
        <dbReference type="EMBL" id="WNC68600.1"/>
    </source>
</evidence>
<gene>
    <name evidence="1" type="ORF">RI845_00285</name>
</gene>
<evidence type="ECO:0008006" key="3">
    <source>
        <dbReference type="Google" id="ProtNLM"/>
    </source>
</evidence>
<protein>
    <recommendedName>
        <fullName evidence="3">RiboL-PSP-HEPN domain-containing protein</fullName>
    </recommendedName>
</protein>
<dbReference type="RefSeq" id="WP_348387755.1">
    <property type="nucleotide sequence ID" value="NZ_CP134146.1"/>
</dbReference>
<dbReference type="Pfam" id="PF18928">
    <property type="entry name" value="DUF5677"/>
    <property type="match status" value="1"/>
</dbReference>
<organism evidence="1 2">
    <name type="scientific">Thalassotalea nanhaiensis</name>
    <dbReference type="NCBI Taxonomy" id="3065648"/>
    <lineage>
        <taxon>Bacteria</taxon>
        <taxon>Pseudomonadati</taxon>
        <taxon>Pseudomonadota</taxon>
        <taxon>Gammaproteobacteria</taxon>
        <taxon>Alteromonadales</taxon>
        <taxon>Colwelliaceae</taxon>
        <taxon>Thalassotalea</taxon>
    </lineage>
</organism>
<dbReference type="InterPro" id="IPR043733">
    <property type="entry name" value="DUF5677"/>
</dbReference>
<reference evidence="2" key="1">
    <citation type="submission" date="2023-09" db="EMBL/GenBank/DDBJ databases">
        <authorList>
            <person name="Li S."/>
            <person name="Li X."/>
            <person name="Zhang C."/>
            <person name="Zhao Z."/>
        </authorList>
    </citation>
    <scope>NUCLEOTIDE SEQUENCE [LARGE SCALE GENOMIC DNA]</scope>
    <source>
        <strain evidence="2">SQ345</strain>
    </source>
</reference>
<accession>A0ABY9TLE9</accession>
<evidence type="ECO:0000313" key="2">
    <source>
        <dbReference type="Proteomes" id="UP001248581"/>
    </source>
</evidence>
<sequence>MASVEDWVGLLKIREDKLSKIKYETVQQKYVLFLASRVSELCLDAVILLNNQRVSGVPVILRTALESYADFLACIKESEHTKEMTDSLYWQLHELHKETDKEKSDYYKNKGKYSSVKKRFNKAGLQELFNGYYKELSLHSHGNLSALIEFHSKDNSVYLGSLSDDEKLLMFFDQAINFLALILKDTFEFFKLPKSDLLEPQRVLDSINKNS</sequence>
<proteinExistence type="predicted"/>
<keyword evidence="2" id="KW-1185">Reference proteome</keyword>
<name>A0ABY9TLE9_9GAMM</name>